<dbReference type="PRINTS" id="PR00121">
    <property type="entry name" value="NAKATPASE"/>
</dbReference>
<comment type="function">
    <text evidence="10">This is the catalytic component of the active enzyme, which catalyzes the hydrolysis of ATP coupled with the exchange of sodium and potassium ions across the plasma membrane. This action creates the electrochemical gradient of sodium and potassium ions, providing the energy for active transport of various nutrients.</text>
</comment>
<feature type="transmembrane region" description="Helical" evidence="13">
    <location>
        <begin position="287"/>
        <end position="312"/>
    </location>
</feature>
<evidence type="ECO:0000256" key="13">
    <source>
        <dbReference type="SAM" id="Phobius"/>
    </source>
</evidence>
<dbReference type="Pfam" id="PF00689">
    <property type="entry name" value="Cation_ATPase_C"/>
    <property type="match status" value="1"/>
</dbReference>
<dbReference type="InterPro" id="IPR006068">
    <property type="entry name" value="ATPase_P-typ_cation-transptr_C"/>
</dbReference>
<dbReference type="SUPFAM" id="SSF81665">
    <property type="entry name" value="Calcium ATPase, transmembrane domain M"/>
    <property type="match status" value="1"/>
</dbReference>
<reference evidence="15 16" key="1">
    <citation type="journal article" date="2024" name="Insects">
        <title>An Improved Chromosome-Level Genome Assembly of the Firefly Pyrocoelia pectoralis.</title>
        <authorList>
            <person name="Fu X."/>
            <person name="Meyer-Rochow V.B."/>
            <person name="Ballantyne L."/>
            <person name="Zhu X."/>
        </authorList>
    </citation>
    <scope>NUCLEOTIDE SEQUENCE [LARGE SCALE GENOMIC DNA]</scope>
    <source>
        <strain evidence="15">XCY_ONT2</strain>
    </source>
</reference>
<keyword evidence="2" id="KW-1003">Cell membrane</keyword>
<evidence type="ECO:0000256" key="5">
    <source>
        <dbReference type="ARBA" id="ARBA00022741"/>
    </source>
</evidence>
<comment type="caution">
    <text evidence="15">The sequence shown here is derived from an EMBL/GenBank/DDBJ whole genome shotgun (WGS) entry which is preliminary data.</text>
</comment>
<dbReference type="GO" id="GO:0016887">
    <property type="term" value="F:ATP hydrolysis activity"/>
    <property type="evidence" value="ECO:0007669"/>
    <property type="project" value="InterPro"/>
</dbReference>
<keyword evidence="3" id="KW-0406">Ion transport</keyword>
<evidence type="ECO:0000256" key="9">
    <source>
        <dbReference type="ARBA" id="ARBA00023136"/>
    </source>
</evidence>
<dbReference type="EC" id="7.2.2.13" evidence="12"/>
<evidence type="ECO:0000256" key="12">
    <source>
        <dbReference type="ARBA" id="ARBA00039096"/>
    </source>
</evidence>
<feature type="transmembrane region" description="Helical" evidence="13">
    <location>
        <begin position="99"/>
        <end position="122"/>
    </location>
</feature>
<keyword evidence="7" id="KW-1278">Translocase</keyword>
<dbReference type="InterPro" id="IPR023298">
    <property type="entry name" value="ATPase_P-typ_TM_dom_sf"/>
</dbReference>
<evidence type="ECO:0000256" key="10">
    <source>
        <dbReference type="ARBA" id="ARBA00037422"/>
    </source>
</evidence>
<dbReference type="GO" id="GO:0036376">
    <property type="term" value="P:sodium ion export across plasma membrane"/>
    <property type="evidence" value="ECO:0007669"/>
    <property type="project" value="TreeGrafter"/>
</dbReference>
<keyword evidence="3" id="KW-0739">Sodium transport</keyword>
<feature type="domain" description="Cation-transporting P-type ATPase N-terminal" evidence="14">
    <location>
        <begin position="46"/>
        <end position="120"/>
    </location>
</feature>
<dbReference type="PROSITE" id="PS00154">
    <property type="entry name" value="ATPASE_E1_E2"/>
    <property type="match status" value="1"/>
</dbReference>
<evidence type="ECO:0000256" key="4">
    <source>
        <dbReference type="ARBA" id="ARBA00022692"/>
    </source>
</evidence>
<dbReference type="GO" id="GO:1990573">
    <property type="term" value="P:potassium ion import across plasma membrane"/>
    <property type="evidence" value="ECO:0007669"/>
    <property type="project" value="TreeGrafter"/>
</dbReference>
<dbReference type="PANTHER" id="PTHR43294:SF13">
    <property type="entry name" value="SODIUM_POTASSIUM-TRANSPORTING ATPASE SUBUNIT ALPHA"/>
    <property type="match status" value="1"/>
</dbReference>
<dbReference type="SUPFAM" id="SSF81660">
    <property type="entry name" value="Metal cation-transporting ATPase, ATP-binding domain N"/>
    <property type="match status" value="1"/>
</dbReference>
<keyword evidence="3" id="KW-0740">Sodium/potassium transport</keyword>
<evidence type="ECO:0000256" key="11">
    <source>
        <dbReference type="ARBA" id="ARBA00038795"/>
    </source>
</evidence>
<dbReference type="PRINTS" id="PR00119">
    <property type="entry name" value="CATATPASE"/>
</dbReference>
<keyword evidence="3" id="KW-0915">Sodium</keyword>
<dbReference type="AlphaFoldDB" id="A0AAN7ZCQ4"/>
<dbReference type="InterPro" id="IPR023299">
    <property type="entry name" value="ATPase_P-typ_cyto_dom_N"/>
</dbReference>
<dbReference type="GO" id="GO:0005391">
    <property type="term" value="F:P-type sodium:potassium-exchanging transporter activity"/>
    <property type="evidence" value="ECO:0007669"/>
    <property type="project" value="UniProtKB-EC"/>
</dbReference>
<proteinExistence type="predicted"/>
<evidence type="ECO:0000256" key="1">
    <source>
        <dbReference type="ARBA" id="ARBA00004651"/>
    </source>
</evidence>
<feature type="transmembrane region" description="Helical" evidence="13">
    <location>
        <begin position="736"/>
        <end position="758"/>
    </location>
</feature>
<dbReference type="Gene3D" id="3.40.1110.10">
    <property type="entry name" value="Calcium-transporting ATPase, cytoplasmic domain N"/>
    <property type="match status" value="1"/>
</dbReference>
<dbReference type="InterPro" id="IPR008250">
    <property type="entry name" value="ATPase_P-typ_transduc_dom_A_sf"/>
</dbReference>
<dbReference type="SFLD" id="SFLDS00003">
    <property type="entry name" value="Haloacid_Dehalogenase"/>
    <property type="match status" value="1"/>
</dbReference>
<dbReference type="FunFam" id="3.40.50.1000:FF:000083">
    <property type="entry name" value="Sodium/potassium-transporting ATPase subunit alpha"/>
    <property type="match status" value="1"/>
</dbReference>
<organism evidence="15 16">
    <name type="scientific">Pyrocoelia pectoralis</name>
    <dbReference type="NCBI Taxonomy" id="417401"/>
    <lineage>
        <taxon>Eukaryota</taxon>
        <taxon>Metazoa</taxon>
        <taxon>Ecdysozoa</taxon>
        <taxon>Arthropoda</taxon>
        <taxon>Hexapoda</taxon>
        <taxon>Insecta</taxon>
        <taxon>Pterygota</taxon>
        <taxon>Neoptera</taxon>
        <taxon>Endopterygota</taxon>
        <taxon>Coleoptera</taxon>
        <taxon>Polyphaga</taxon>
        <taxon>Elateriformia</taxon>
        <taxon>Elateroidea</taxon>
        <taxon>Lampyridae</taxon>
        <taxon>Lampyrinae</taxon>
        <taxon>Pyrocoelia</taxon>
    </lineage>
</organism>
<dbReference type="GO" id="GO:0005524">
    <property type="term" value="F:ATP binding"/>
    <property type="evidence" value="ECO:0007669"/>
    <property type="project" value="UniProtKB-KW"/>
</dbReference>
<dbReference type="Pfam" id="PF13246">
    <property type="entry name" value="Cation_ATPase"/>
    <property type="match status" value="1"/>
</dbReference>
<dbReference type="InterPro" id="IPR036412">
    <property type="entry name" value="HAD-like_sf"/>
</dbReference>
<dbReference type="FunFam" id="3.40.50.1000:FF:000001">
    <property type="entry name" value="Phospholipid-transporting ATPase IC"/>
    <property type="match status" value="1"/>
</dbReference>
<keyword evidence="16" id="KW-1185">Reference proteome</keyword>
<comment type="subunit">
    <text evidence="11">The sodium/potassium-transporting ATPase is composed of a catalytic alpha subunit, an auxiliary non-catalytic beta subunit and an additional regulatory subunit.</text>
</comment>
<dbReference type="GO" id="GO:0030007">
    <property type="term" value="P:intracellular potassium ion homeostasis"/>
    <property type="evidence" value="ECO:0007669"/>
    <property type="project" value="TreeGrafter"/>
</dbReference>
<evidence type="ECO:0000313" key="16">
    <source>
        <dbReference type="Proteomes" id="UP001329430"/>
    </source>
</evidence>
<name>A0AAN7ZCQ4_9COLE</name>
<accession>A0AAN7ZCQ4</accession>
<dbReference type="PANTHER" id="PTHR43294">
    <property type="entry name" value="SODIUM/POTASSIUM-TRANSPORTING ATPASE SUBUNIT ALPHA"/>
    <property type="match status" value="1"/>
</dbReference>
<keyword evidence="8 13" id="KW-1133">Transmembrane helix</keyword>
<dbReference type="Gene3D" id="2.70.150.10">
    <property type="entry name" value="Calcium-transporting ATPase, cytoplasmic transduction domain A"/>
    <property type="match status" value="1"/>
</dbReference>
<dbReference type="Proteomes" id="UP001329430">
    <property type="component" value="Chromosome 7"/>
</dbReference>
<keyword evidence="3" id="KW-0633">Potassium transport</keyword>
<dbReference type="InterPro" id="IPR059000">
    <property type="entry name" value="ATPase_P-type_domA"/>
</dbReference>
<dbReference type="GO" id="GO:0005886">
    <property type="term" value="C:plasma membrane"/>
    <property type="evidence" value="ECO:0007669"/>
    <property type="project" value="UniProtKB-SubCell"/>
</dbReference>
<dbReference type="Gene3D" id="1.20.1110.10">
    <property type="entry name" value="Calcium-transporting ATPase, transmembrane domain"/>
    <property type="match status" value="2"/>
</dbReference>
<dbReference type="InterPro" id="IPR018303">
    <property type="entry name" value="ATPase_P-typ_P_site"/>
</dbReference>
<dbReference type="SUPFAM" id="SSF56784">
    <property type="entry name" value="HAD-like"/>
    <property type="match status" value="1"/>
</dbReference>
<dbReference type="EMBL" id="JAVRBK010000007">
    <property type="protein sequence ID" value="KAK5641375.1"/>
    <property type="molecule type" value="Genomic_DNA"/>
</dbReference>
<feature type="transmembrane region" description="Helical" evidence="13">
    <location>
        <begin position="809"/>
        <end position="829"/>
    </location>
</feature>
<dbReference type="Pfam" id="PF00122">
    <property type="entry name" value="E1-E2_ATPase"/>
    <property type="match status" value="1"/>
</dbReference>
<dbReference type="NCBIfam" id="TIGR01494">
    <property type="entry name" value="ATPase_P-type"/>
    <property type="match status" value="2"/>
</dbReference>
<comment type="subcellular location">
    <subcellularLocation>
        <location evidence="1">Cell membrane</location>
        <topology evidence="1">Multi-pass membrane protein</topology>
    </subcellularLocation>
</comment>
<dbReference type="InterPro" id="IPR004014">
    <property type="entry name" value="ATPase_P-typ_cation-transptr_N"/>
</dbReference>
<evidence type="ECO:0000256" key="8">
    <source>
        <dbReference type="ARBA" id="ARBA00022989"/>
    </source>
</evidence>
<evidence type="ECO:0000256" key="2">
    <source>
        <dbReference type="ARBA" id="ARBA00022475"/>
    </source>
</evidence>
<dbReference type="InterPro" id="IPR050510">
    <property type="entry name" value="Cation_transp_ATPase_P-type"/>
</dbReference>
<dbReference type="Pfam" id="PF00690">
    <property type="entry name" value="Cation_ATPase_N"/>
    <property type="match status" value="1"/>
</dbReference>
<dbReference type="FunFam" id="2.70.150.10:FF:000003">
    <property type="entry name" value="Sodium/potassium-transporting ATPase subunit alpha"/>
    <property type="match status" value="1"/>
</dbReference>
<evidence type="ECO:0000256" key="3">
    <source>
        <dbReference type="ARBA" id="ARBA00022607"/>
    </source>
</evidence>
<keyword evidence="3" id="KW-0630">Potassium</keyword>
<feature type="transmembrane region" description="Helical" evidence="13">
    <location>
        <begin position="879"/>
        <end position="897"/>
    </location>
</feature>
<gene>
    <name evidence="15" type="ORF">RI129_009922</name>
</gene>
<protein>
    <recommendedName>
        <fullName evidence="12">Na(+)/K(+)-exchanging ATPase</fullName>
        <ecNumber evidence="12">7.2.2.13</ecNumber>
    </recommendedName>
</protein>
<keyword evidence="9 13" id="KW-0472">Membrane</keyword>
<dbReference type="SUPFAM" id="SSF81653">
    <property type="entry name" value="Calcium ATPase, transduction domain A"/>
    <property type="match status" value="1"/>
</dbReference>
<dbReference type="GO" id="GO:1902600">
    <property type="term" value="P:proton transmembrane transport"/>
    <property type="evidence" value="ECO:0007669"/>
    <property type="project" value="TreeGrafter"/>
</dbReference>
<keyword evidence="5" id="KW-0547">Nucleotide-binding</keyword>
<evidence type="ECO:0000256" key="6">
    <source>
        <dbReference type="ARBA" id="ARBA00022840"/>
    </source>
</evidence>
<keyword evidence="6" id="KW-0067">ATP-binding</keyword>
<dbReference type="InterPro" id="IPR001757">
    <property type="entry name" value="P_typ_ATPase"/>
</dbReference>
<dbReference type="InterPro" id="IPR044492">
    <property type="entry name" value="P_typ_ATPase_HD_dom"/>
</dbReference>
<dbReference type="SMART" id="SM00831">
    <property type="entry name" value="Cation_ATPase_N"/>
    <property type="match status" value="1"/>
</dbReference>
<feature type="transmembrane region" description="Helical" evidence="13">
    <location>
        <begin position="943"/>
        <end position="961"/>
    </location>
</feature>
<evidence type="ECO:0000256" key="7">
    <source>
        <dbReference type="ARBA" id="ARBA00022967"/>
    </source>
</evidence>
<evidence type="ECO:0000259" key="14">
    <source>
        <dbReference type="SMART" id="SM00831"/>
    </source>
</evidence>
<dbReference type="SFLD" id="SFLDG00002">
    <property type="entry name" value="C1.7:_P-type_atpase_like"/>
    <property type="match status" value="1"/>
</dbReference>
<sequence>MQSSEESIVVKRSHSDGSRVSYIKPPISRERTEGELSILKKEFSTDDHTISINELVEKYETDLARGLTRHHAAVLLMKNGPNCLIPPPSKPQWRILAGFLFHGFAGLLWIGAILSFIGYGIAFYDNPNPPKDQLYLATFGFCHESANLAIMDTFKNLIPKMATVIRDGRIIEIPTEELVLGDLVEIKGGDIVPADIRITLCRGVKVDNSPITGESEMQPRSTECTDRDPLETQNLVFYGTHVAEGVGTGIVIACGDDTLMGRIAGLTSSIEPLEMPIKKELRQFNTIISIVAIVTGITGMLVTMTACLTLTAKTMANNNCLVKNLEGIETLGSTNVICSDKTGTLTQNKMTVSHFFYDGFTIDVLGNSEAIQRTVAFKRLCRVAMLCNNAEFKPTQEKIPIHKRELIGDAMDVAILRAMETYIGHTKNYRFERPKIMEIPFNSTNKYQVSIHEILGEKINLIAMKGAPEKIIERCSTYIFEDATIMLTPDKRKELNQVLLNLGYMGERVLGFADFVLPPDTYPLGYPFNTESQNFPLTKLRFLGFISMVDPPRLGVLDAVEKCRSAGIRVIMITGDHPITAVSIAKKVGIISQYNETVYDVALRKDTSASLLTDDDRRQCTAAVITGTELREMPQVELENVLMTYAEIVFARTSPQQKLNIVEALQALGLIVAVTGDGINDSPALRKADIGISMGIMGSDVSKEAADMILLDDNFSSIVTGIEAGRIVFDNLKKSIAYVLTSNVPEIVPFIFFILLGLPRTLSIMSILLIDVGTDLWPAISLAYESAEADIMSRMPRDASIDKLITPKLIAFTYLQIGIIQTCAAYSAYFTTMALNGFFYDKLIGIREEWDSEAVNDLTDSYGESWTYKERMYLQRKGYASYFFAIVITQIADAVIVKTRRLSVFQHGMTNWVLNFGIIFEISLAVFVIYCPFVNYAFEFEPISWYSILPSFPFALLIIFYDEIRRYIIRHYPDGWIAREIDY</sequence>
<dbReference type="GO" id="GO:0006883">
    <property type="term" value="P:intracellular sodium ion homeostasis"/>
    <property type="evidence" value="ECO:0007669"/>
    <property type="project" value="TreeGrafter"/>
</dbReference>
<keyword evidence="4 13" id="KW-0812">Transmembrane</keyword>
<feature type="transmembrane region" description="Helical" evidence="13">
    <location>
        <begin position="918"/>
        <end position="937"/>
    </location>
</feature>
<dbReference type="FunFam" id="1.20.1110.10:FF:000038">
    <property type="entry name" value="Sodium/potassium-transporting ATPase subunit alpha"/>
    <property type="match status" value="1"/>
</dbReference>
<evidence type="ECO:0000313" key="15">
    <source>
        <dbReference type="EMBL" id="KAK5641375.1"/>
    </source>
</evidence>
<keyword evidence="3" id="KW-0813">Transport</keyword>
<dbReference type="SFLD" id="SFLDF00027">
    <property type="entry name" value="p-type_atpase"/>
    <property type="match status" value="1"/>
</dbReference>